<keyword evidence="2" id="KW-1133">Transmembrane helix</keyword>
<feature type="compositionally biased region" description="Polar residues" evidence="1">
    <location>
        <begin position="77"/>
        <end position="94"/>
    </location>
</feature>
<feature type="transmembrane region" description="Helical" evidence="2">
    <location>
        <begin position="269"/>
        <end position="295"/>
    </location>
</feature>
<organism evidence="3 4">
    <name type="scientific">Paenibacillus amylolyticus</name>
    <dbReference type="NCBI Taxonomy" id="1451"/>
    <lineage>
        <taxon>Bacteria</taxon>
        <taxon>Bacillati</taxon>
        <taxon>Bacillota</taxon>
        <taxon>Bacilli</taxon>
        <taxon>Bacillales</taxon>
        <taxon>Paenibacillaceae</taxon>
        <taxon>Paenibacillus</taxon>
    </lineage>
</organism>
<gene>
    <name evidence="3" type="ORF">V6668_28355</name>
</gene>
<protein>
    <recommendedName>
        <fullName evidence="5">Zinc ribbon domain-containing protein</fullName>
    </recommendedName>
</protein>
<feature type="compositionally biased region" description="Low complexity" evidence="1">
    <location>
        <begin position="50"/>
        <end position="60"/>
    </location>
</feature>
<evidence type="ECO:0000313" key="3">
    <source>
        <dbReference type="EMBL" id="WWP20289.1"/>
    </source>
</evidence>
<keyword evidence="2" id="KW-0812">Transmembrane</keyword>
<sequence length="305" mass="33515">MKCPVCNHENGDAHFCERCGSNLTQTTSSPTPVPNSESAATSEPEYTRWSSTQATSSQASVPSNTPSVSIHKEQARESTGTNDHASAGDNSSNQWNNIVQNEKVQQAKEVSKQYLSYFLSVLARPYQTMKTVGDQHSLNGWLTMALIAVLSSTYFLITFSRIGMDGLFIGGFLRPLLFTVIILIASIALMYAILKIEKITFRPKTLVAQFGTLLVPAVVSLVLANLFIIISYSIAISLLAVSYIIIFVALNAVLFQYPLNRTQAAIDSMYSVLIANVVVFFILYRLLGEIVIGLIRLMLSPFGRL</sequence>
<dbReference type="EMBL" id="CP145892">
    <property type="protein sequence ID" value="WWP20289.1"/>
    <property type="molecule type" value="Genomic_DNA"/>
</dbReference>
<evidence type="ECO:0000256" key="2">
    <source>
        <dbReference type="SAM" id="Phobius"/>
    </source>
</evidence>
<evidence type="ECO:0000256" key="1">
    <source>
        <dbReference type="SAM" id="MobiDB-lite"/>
    </source>
</evidence>
<feature type="transmembrane region" description="Helical" evidence="2">
    <location>
        <begin position="138"/>
        <end position="160"/>
    </location>
</feature>
<dbReference type="GeneID" id="93479470"/>
<feature type="transmembrane region" description="Helical" evidence="2">
    <location>
        <begin position="172"/>
        <end position="194"/>
    </location>
</feature>
<name>A0ABD8ARS7_PAEAM</name>
<accession>A0ABD8ARS7</accession>
<reference evidence="3 4" key="1">
    <citation type="submission" date="2024-02" db="EMBL/GenBank/DDBJ databases">
        <title>Complete sequences of two Paenibacillus sp. strains and one Lysinibacillus strain isolated from the environment on STAA medium highlight biotechnological potential.</title>
        <authorList>
            <person name="Attere S.A."/>
            <person name="Piche L.C."/>
            <person name="Intertaglia L."/>
            <person name="Lami R."/>
            <person name="Charette S.J."/>
            <person name="Vincent A.T."/>
        </authorList>
    </citation>
    <scope>NUCLEOTIDE SEQUENCE [LARGE SCALE GENOMIC DNA]</scope>
    <source>
        <strain evidence="3 4">Y5S-7</strain>
    </source>
</reference>
<proteinExistence type="predicted"/>
<evidence type="ECO:0008006" key="5">
    <source>
        <dbReference type="Google" id="ProtNLM"/>
    </source>
</evidence>
<keyword evidence="2" id="KW-0472">Membrane</keyword>
<dbReference type="RefSeq" id="WP_338707239.1">
    <property type="nucleotide sequence ID" value="NZ_CP145892.1"/>
</dbReference>
<evidence type="ECO:0000313" key="4">
    <source>
        <dbReference type="Proteomes" id="UP001364764"/>
    </source>
</evidence>
<dbReference type="Proteomes" id="UP001364764">
    <property type="component" value="Chromosome"/>
</dbReference>
<feature type="transmembrane region" description="Helical" evidence="2">
    <location>
        <begin position="206"/>
        <end position="228"/>
    </location>
</feature>
<dbReference type="AlphaFoldDB" id="A0ABD8ARS7"/>
<feature type="region of interest" description="Disordered" evidence="1">
    <location>
        <begin position="24"/>
        <end position="94"/>
    </location>
</feature>
<feature type="transmembrane region" description="Helical" evidence="2">
    <location>
        <begin position="234"/>
        <end position="257"/>
    </location>
</feature>
<feature type="compositionally biased region" description="Polar residues" evidence="1">
    <location>
        <begin position="24"/>
        <end position="41"/>
    </location>
</feature>